<accession>A0A6P4ZU20</accession>
<organism evidence="1 2">
    <name type="scientific">Branchiostoma belcheri</name>
    <name type="common">Amphioxus</name>
    <dbReference type="NCBI Taxonomy" id="7741"/>
    <lineage>
        <taxon>Eukaryota</taxon>
        <taxon>Metazoa</taxon>
        <taxon>Chordata</taxon>
        <taxon>Cephalochordata</taxon>
        <taxon>Leptocardii</taxon>
        <taxon>Amphioxiformes</taxon>
        <taxon>Branchiostomatidae</taxon>
        <taxon>Branchiostoma</taxon>
    </lineage>
</organism>
<dbReference type="RefSeq" id="XP_019633096.1">
    <property type="nucleotide sequence ID" value="XM_019777537.1"/>
</dbReference>
<protein>
    <submittedName>
        <fullName evidence="2">Uncharacterized protein LOC109476550</fullName>
    </submittedName>
</protein>
<name>A0A6P4ZU20_BRABE</name>
<gene>
    <name evidence="2" type="primary">LOC109476550</name>
</gene>
<evidence type="ECO:0000313" key="2">
    <source>
        <dbReference type="RefSeq" id="XP_019633096.1"/>
    </source>
</evidence>
<evidence type="ECO:0000313" key="1">
    <source>
        <dbReference type="Proteomes" id="UP000515135"/>
    </source>
</evidence>
<dbReference type="Proteomes" id="UP000515135">
    <property type="component" value="Unplaced"/>
</dbReference>
<dbReference type="KEGG" id="bbel:109476550"/>
<dbReference type="GeneID" id="109476550"/>
<proteinExistence type="predicted"/>
<keyword evidence="1" id="KW-1185">Reference proteome</keyword>
<sequence length="268" mass="30619">MQSMHPQTGTRESLGAVGMLPLKAVIDKHKLCFFGRLANLPSSTLAKRVFLLRLYSYIIRRARHVNRGFISDVYRVAQEYGLTEYFEKYWLTTEFPSNTVWKRVVKMAVRDKEERNWIASDNGKTRFTRIHGTNTEPHKLWSLARKLPNHQKTLQALVHLSTVPACHSAKPCPACDTLTQDIVGHMISHCVKFNTLRATLADVLTDKLGTGVMAAVHQQSDERFTEVLLGARVVEEDVEPGVWEEYIVTIARLMYPLAILALKHVEWH</sequence>
<dbReference type="AlphaFoldDB" id="A0A6P4ZU20"/>
<dbReference type="OrthoDB" id="10029583at2759"/>
<reference evidence="2" key="1">
    <citation type="submission" date="2025-08" db="UniProtKB">
        <authorList>
            <consortium name="RefSeq"/>
        </authorList>
    </citation>
    <scope>IDENTIFICATION</scope>
    <source>
        <tissue evidence="2">Gonad</tissue>
    </source>
</reference>